<dbReference type="InterPro" id="IPR013694">
    <property type="entry name" value="VIT"/>
</dbReference>
<gene>
    <name evidence="3" type="ORF">VIN01S_22580</name>
</gene>
<dbReference type="PANTHER" id="PTHR45737:SF6">
    <property type="entry name" value="VON WILLEBRAND FACTOR A DOMAIN-CONTAINING PROTEIN 5A"/>
    <property type="match status" value="1"/>
</dbReference>
<sequence length="682" mass="74660">MNSVTSSPLQGASIAIDVNLPCASTRLTQVFINASDSVIEAVYQFPVPRNAVLGDVSVIIAGVRYEGQVSAKHRAEQTYEKGVSEGKRSVLISDLGDGLYEVNLGNLDVEETAEIELCIHQMMTFDNGQAKYFLPTVIAPKYGKSRLRLEHQPITNALVEYAFEGQINIPAGTTLTAGSHNLDIQAEQGFFFGHLDQDISFTFDASELKSHAISVEHDGGYSVMGCVATNVSSHTHRNERAVQLLLDCSGSMGGVSMNQLKGGLEETLLDVSMTRKINVIKYGSSHQSLFLEPREFSGADKETVSKCVSQLRADMGGTNIYGALETALDQVSKSGVETDIILVTDGQIWEDEDEDEDDFGRLVEQSEKLGVRIFCIGVGYAISESILNRLSERTNGTLSLVNPHENMANAICDVMAKSQFGGMAVAMTLKGEQSAFVKHPSFIYGRQMVPFFARSLAHPQAVSIDIGEQSQSIAVTTASSGTKQPVKQLVANSYIHSLSELEATQYAVSQGIVSKFTSYVMVSTESVDNADGMPDLKQAPQMEKRKSFAPSPQMSMSFNRMSALNSPMPCSEETCLDFYDDPTSEVFQCGIDSERLVLDYIEQLTQIDQYLDRRHAKAMPTKAVLLLSFLIANGFDIETPNEKVDEAQYCASFLLELADSQGFEFSTRVKVLLESFKQLESI</sequence>
<dbReference type="SMART" id="SM00327">
    <property type="entry name" value="VWA"/>
    <property type="match status" value="1"/>
</dbReference>
<evidence type="ECO:0000259" key="1">
    <source>
        <dbReference type="PROSITE" id="PS50234"/>
    </source>
</evidence>
<comment type="caution">
    <text evidence="3">The sequence shown here is derived from an EMBL/GenBank/DDBJ whole genome shotgun (WGS) entry which is preliminary data.</text>
</comment>
<dbReference type="Pfam" id="PF08487">
    <property type="entry name" value="VIT"/>
    <property type="match status" value="1"/>
</dbReference>
<dbReference type="Gene3D" id="3.40.50.410">
    <property type="entry name" value="von Willebrand factor, type A domain"/>
    <property type="match status" value="1"/>
</dbReference>
<organism evidence="3 4">
    <name type="scientific">Vibrio inusitatus NBRC 102082</name>
    <dbReference type="NCBI Taxonomy" id="1219070"/>
    <lineage>
        <taxon>Bacteria</taxon>
        <taxon>Pseudomonadati</taxon>
        <taxon>Pseudomonadota</taxon>
        <taxon>Gammaproteobacteria</taxon>
        <taxon>Vibrionales</taxon>
        <taxon>Vibrionaceae</taxon>
        <taxon>Vibrio</taxon>
    </lineage>
</organism>
<name>A0A4Y3HYY5_9VIBR</name>
<evidence type="ECO:0000313" key="4">
    <source>
        <dbReference type="Proteomes" id="UP000318717"/>
    </source>
</evidence>
<dbReference type="EMBL" id="BJLF01000010">
    <property type="protein sequence ID" value="GEA51454.1"/>
    <property type="molecule type" value="Genomic_DNA"/>
</dbReference>
<dbReference type="SUPFAM" id="SSF53300">
    <property type="entry name" value="vWA-like"/>
    <property type="match status" value="1"/>
</dbReference>
<dbReference type="SMART" id="SM00609">
    <property type="entry name" value="VIT"/>
    <property type="match status" value="1"/>
</dbReference>
<protein>
    <recommendedName>
        <fullName evidence="5">VWFA domain-containing protein</fullName>
    </recommendedName>
</protein>
<dbReference type="InterPro" id="IPR002035">
    <property type="entry name" value="VWF_A"/>
</dbReference>
<dbReference type="PANTHER" id="PTHR45737">
    <property type="entry name" value="VON WILLEBRAND FACTOR A DOMAIN-CONTAINING PROTEIN 5A"/>
    <property type="match status" value="1"/>
</dbReference>
<evidence type="ECO:0000259" key="2">
    <source>
        <dbReference type="PROSITE" id="PS51468"/>
    </source>
</evidence>
<proteinExistence type="predicted"/>
<dbReference type="InterPro" id="IPR036465">
    <property type="entry name" value="vWFA_dom_sf"/>
</dbReference>
<dbReference type="PROSITE" id="PS50234">
    <property type="entry name" value="VWFA"/>
    <property type="match status" value="1"/>
</dbReference>
<keyword evidence="4" id="KW-1185">Reference proteome</keyword>
<feature type="domain" description="VIT" evidence="2">
    <location>
        <begin position="1"/>
        <end position="121"/>
    </location>
</feature>
<dbReference type="AlphaFoldDB" id="A0A4Y3HYY5"/>
<dbReference type="OrthoDB" id="9784383at2"/>
<evidence type="ECO:0000313" key="3">
    <source>
        <dbReference type="EMBL" id="GEA51454.1"/>
    </source>
</evidence>
<feature type="domain" description="VWFA" evidence="1">
    <location>
        <begin position="241"/>
        <end position="415"/>
    </location>
</feature>
<dbReference type="Pfam" id="PF13768">
    <property type="entry name" value="VWA_3"/>
    <property type="match status" value="1"/>
</dbReference>
<dbReference type="Proteomes" id="UP000318717">
    <property type="component" value="Unassembled WGS sequence"/>
</dbReference>
<evidence type="ECO:0008006" key="5">
    <source>
        <dbReference type="Google" id="ProtNLM"/>
    </source>
</evidence>
<accession>A0A4Y3HYY5</accession>
<dbReference type="RefSeq" id="WP_141345823.1">
    <property type="nucleotide sequence ID" value="NZ_BJLF01000010.1"/>
</dbReference>
<dbReference type="PROSITE" id="PS51468">
    <property type="entry name" value="VIT"/>
    <property type="match status" value="1"/>
</dbReference>
<reference evidence="3 4" key="1">
    <citation type="submission" date="2019-06" db="EMBL/GenBank/DDBJ databases">
        <title>Whole genome shotgun sequence of Vibrio inusitatus NBRC 102082.</title>
        <authorList>
            <person name="Hosoyama A."/>
            <person name="Uohara A."/>
            <person name="Ohji S."/>
            <person name="Ichikawa N."/>
        </authorList>
    </citation>
    <scope>NUCLEOTIDE SEQUENCE [LARGE SCALE GENOMIC DNA]</scope>
    <source>
        <strain evidence="3 4">NBRC 102082</strain>
    </source>
</reference>